<dbReference type="InterPro" id="IPR028107">
    <property type="entry name" value="Spatacsin_C_dom"/>
</dbReference>
<dbReference type="OrthoDB" id="2018754at2759"/>
<evidence type="ECO:0000313" key="2">
    <source>
        <dbReference type="EMBL" id="VEN56938.1"/>
    </source>
</evidence>
<accession>A0A653DAB7</accession>
<organism evidence="2 3">
    <name type="scientific">Callosobruchus maculatus</name>
    <name type="common">Southern cowpea weevil</name>
    <name type="synonym">Pulse bruchid</name>
    <dbReference type="NCBI Taxonomy" id="64391"/>
    <lineage>
        <taxon>Eukaryota</taxon>
        <taxon>Metazoa</taxon>
        <taxon>Ecdysozoa</taxon>
        <taxon>Arthropoda</taxon>
        <taxon>Hexapoda</taxon>
        <taxon>Insecta</taxon>
        <taxon>Pterygota</taxon>
        <taxon>Neoptera</taxon>
        <taxon>Endopterygota</taxon>
        <taxon>Coleoptera</taxon>
        <taxon>Polyphaga</taxon>
        <taxon>Cucujiformia</taxon>
        <taxon>Chrysomeloidea</taxon>
        <taxon>Chrysomelidae</taxon>
        <taxon>Bruchinae</taxon>
        <taxon>Bruchini</taxon>
        <taxon>Callosobruchus</taxon>
    </lineage>
</organism>
<dbReference type="Proteomes" id="UP000410492">
    <property type="component" value="Unassembled WGS sequence"/>
</dbReference>
<reference evidence="2 3" key="1">
    <citation type="submission" date="2019-01" db="EMBL/GenBank/DDBJ databases">
        <authorList>
            <person name="Sayadi A."/>
        </authorList>
    </citation>
    <scope>NUCLEOTIDE SEQUENCE [LARGE SCALE GENOMIC DNA]</scope>
</reference>
<dbReference type="PANTHER" id="PTHR13650:SF0">
    <property type="entry name" value="SPATACSIN"/>
    <property type="match status" value="1"/>
</dbReference>
<evidence type="ECO:0000259" key="1">
    <source>
        <dbReference type="Pfam" id="PF14649"/>
    </source>
</evidence>
<feature type="domain" description="Spatacsin C-terminal" evidence="1">
    <location>
        <begin position="1388"/>
        <end position="1706"/>
    </location>
</feature>
<dbReference type="InterPro" id="IPR028103">
    <property type="entry name" value="Spatacsin"/>
</dbReference>
<dbReference type="GO" id="GO:0030425">
    <property type="term" value="C:dendrite"/>
    <property type="evidence" value="ECO:0007669"/>
    <property type="project" value="TreeGrafter"/>
</dbReference>
<dbReference type="GO" id="GO:0030424">
    <property type="term" value="C:axon"/>
    <property type="evidence" value="ECO:0007669"/>
    <property type="project" value="TreeGrafter"/>
</dbReference>
<keyword evidence="3" id="KW-1185">Reference proteome</keyword>
<evidence type="ECO:0000313" key="3">
    <source>
        <dbReference type="Proteomes" id="UP000410492"/>
    </source>
</evidence>
<dbReference type="GO" id="GO:0008088">
    <property type="term" value="P:axo-dendritic transport"/>
    <property type="evidence" value="ECO:0007669"/>
    <property type="project" value="TreeGrafter"/>
</dbReference>
<dbReference type="GO" id="GO:0045202">
    <property type="term" value="C:synapse"/>
    <property type="evidence" value="ECO:0007669"/>
    <property type="project" value="TreeGrafter"/>
</dbReference>
<name>A0A653DAB7_CALMS</name>
<sequence>MHKQDKLFQPPPPASLSKEKVGVWNAWCCKGDKEVSREAATKGAKHVELVIQFLSTRRGITLDDAHSLFKNEVLIWVKELLDRKQIFRISHILNNIGIDPTTELQNVFYTTTDNELREYIGNHLKNSKTLNDRLSNLWHFLELILKNNVLVSKQKLRKENIECLEKQDNEWKSEIAAKLFLRTQDMVLVNFFNEIALWKQLIFYNETKLLRMWIQTRYNDSEATGGPDSLKMVFERFPITTYMVNQLNTSESFANTKNTILNDLSHYGIFADDDKSNLLKLLHRMNVAGNVQNVHEIIKKSTANLDQNTFVRLLVEYCTKNKLLPVLSCCMERFDISEENKNLCEDLSLISSLRKLNFCNETILCDNIYSVAKFLSTDLNTYFKENPLIFLALMVFTPEIDFERLIKESSVRIFEIDLSPALKHLIQHFKILKAVDEYENILIESHITYFDLLEKHASVDTNSLFHAGPMPNFTTAEIVQSYGYQKKINYLFYVREQRPSIAAKLFLLDHYKDSNILPEETVRYVQKKIFTIALKSFNRYEIPSSCISFLEMVGINSNFLRVAVKAANVLYQSIGNLDYVMKLFLNIEKDSNIILSSLEECVVQKINFEFTSGAAFVDAIKTYDIVVKFAACYNVKLPEMFLTACASNNWWLSFLTFAQLNNYPIEQIKLAVQSFKNANLLEHISHSVMHDIHVEDQSILMRERDSRKYLLSKIGLRKSIESLNQSETYSGVTSHSSFESNNSSSAGSDLLEIDISNTKATLLQTLIRCHNSTDPPRALLQACQLYKNPLLAVFATSYEPDSVVTNWLTWLAVSSDLCEAFTNYESVAFCSQSVTTLLNNCMKHGFPKTLLESFEIFLPTNGLTPFLQFLNMCIKEECDMPTLTSKLEAFKLSLNKCRRFSVLTENDHEMTYLSNKLWLEQTALLLLSSAIEYNVYSLYEQIGMLKRLEEIKIGSYLKCPDITNLIKILHIILETNLTVKFNIPLYFEKNGRQAVVDCISMLLDKEFFEHALRIAEIEGLPKDLIIVRQWHYNYQCLRNFPTFWTDADCQFSEHNITADCVVEFYLEYLEKSMDNAERYQILKLAHSWAKKYELSNEYDLELKKWLAYVLICDKKEMDSSEIEDCLPVNITYKEMLEKLDKVAKHTDPLPVDQANIIKALMNISLNRGNFWLALKLEKMFSSSNTDLEILKLCYSLAEYLVAPYQLNTEQRLLLTKGSQYRRLSNKRNLLSTRLSTASLPTHSPANASSYNQTDSVDAPVEDTLSILSTLSEQLTNGLELASTVYMTYRISINIEIPYHLVVANTDSLKMLKDALEDDCNNKLEVVHDFINVYRWSKEQISDFICEEIINSANTYIKSKTEQYLMWDVKMDQDFHLVLQLLQDNCSLLGYKIYTYASTMHKVQVLANLDFKISEIALVIELLIMAHNCFTADCNMEGITIILKKCQKVIAHLLTLRSWKLIVRLLTGVGRYTEMNYVFQILRENDQFEFLLRKGSRKDNALKTALLEYLKKYCPENRDLYKIVALHFTLFSEVALLWEREAQSVIKNLIAISKLEMQNNKLNPDIEPYILLTYTDGTKICLNKAMENYIHATEFHLQGEKLAKAMHSAKQAELIALQMSLLKGLPPSGTAICLLNLNQTQICSLISGIFSFDQSIILVQSYNYQPDWSSVLFDQCILRQNLPYLEAFMKQVRLTDNIVHDISRKFLAANINSPAEIESMKVILDKLCSVHTKYRISSELGFTDVVEDLIQSGQLAYLKDTVWKKGYKS</sequence>
<gene>
    <name evidence="2" type="ORF">CALMAC_LOCUS15695</name>
</gene>
<proteinExistence type="predicted"/>
<dbReference type="EMBL" id="CAACVG010010903">
    <property type="protein sequence ID" value="VEN56938.1"/>
    <property type="molecule type" value="Genomic_DNA"/>
</dbReference>
<dbReference type="GO" id="GO:0007409">
    <property type="term" value="P:axonogenesis"/>
    <property type="evidence" value="ECO:0007669"/>
    <property type="project" value="TreeGrafter"/>
</dbReference>
<dbReference type="GO" id="GO:0007268">
    <property type="term" value="P:chemical synaptic transmission"/>
    <property type="evidence" value="ECO:0007669"/>
    <property type="project" value="TreeGrafter"/>
</dbReference>
<protein>
    <recommendedName>
        <fullName evidence="1">Spatacsin C-terminal domain-containing protein</fullName>
    </recommendedName>
</protein>
<dbReference type="Pfam" id="PF14649">
    <property type="entry name" value="Spatacsin_C"/>
    <property type="match status" value="1"/>
</dbReference>
<dbReference type="GO" id="GO:0048489">
    <property type="term" value="P:synaptic vesicle transport"/>
    <property type="evidence" value="ECO:0007669"/>
    <property type="project" value="TreeGrafter"/>
</dbReference>
<dbReference type="PANTHER" id="PTHR13650">
    <property type="entry name" value="SPATACSIN"/>
    <property type="match status" value="1"/>
</dbReference>
<dbReference type="GO" id="GO:0005737">
    <property type="term" value="C:cytoplasm"/>
    <property type="evidence" value="ECO:0007669"/>
    <property type="project" value="TreeGrafter"/>
</dbReference>